<protein>
    <submittedName>
        <fullName evidence="5">MarR family transcriptional regulator</fullName>
    </submittedName>
</protein>
<dbReference type="PRINTS" id="PR00598">
    <property type="entry name" value="HTHMARR"/>
</dbReference>
<accession>A0ABQ6LHC3</accession>
<name>A0ABQ6LHC3_9RHOB</name>
<evidence type="ECO:0000256" key="3">
    <source>
        <dbReference type="ARBA" id="ARBA00023163"/>
    </source>
</evidence>
<comment type="caution">
    <text evidence="5">The sequence shown here is derived from an EMBL/GenBank/DDBJ whole genome shotgun (WGS) entry which is preliminary data.</text>
</comment>
<dbReference type="InterPro" id="IPR036388">
    <property type="entry name" value="WH-like_DNA-bd_sf"/>
</dbReference>
<sequence>MEIASRYYMPMDTTERIRAFIHRLARLDAAETWTDDLNPAQIAALEYLARANRFSRAPSHVAEYLGTTRGTMSQTLKALERKGYLRESRSETDRRSITCHLTDAGIALAARRSALADAIAALPAAQRDSLSDGLSAVLAARLEANGGRAFGLCRTCIHHRPAADGAFCALLRLPLRPEEATQICHEQVAA</sequence>
<dbReference type="PANTHER" id="PTHR33164:SF89">
    <property type="entry name" value="MARR FAMILY REGULATORY PROTEIN"/>
    <property type="match status" value="1"/>
</dbReference>
<evidence type="ECO:0000259" key="4">
    <source>
        <dbReference type="PROSITE" id="PS50995"/>
    </source>
</evidence>
<dbReference type="Proteomes" id="UP001239909">
    <property type="component" value="Unassembled WGS sequence"/>
</dbReference>
<dbReference type="PROSITE" id="PS50995">
    <property type="entry name" value="HTH_MARR_2"/>
    <property type="match status" value="1"/>
</dbReference>
<dbReference type="Pfam" id="PF12802">
    <property type="entry name" value="MarR_2"/>
    <property type="match status" value="1"/>
</dbReference>
<dbReference type="InterPro" id="IPR036390">
    <property type="entry name" value="WH_DNA-bd_sf"/>
</dbReference>
<keyword evidence="6" id="KW-1185">Reference proteome</keyword>
<organism evidence="5 6">
    <name type="scientific">Paralimibaculum aggregatum</name>
    <dbReference type="NCBI Taxonomy" id="3036245"/>
    <lineage>
        <taxon>Bacteria</taxon>
        <taxon>Pseudomonadati</taxon>
        <taxon>Pseudomonadota</taxon>
        <taxon>Alphaproteobacteria</taxon>
        <taxon>Rhodobacterales</taxon>
        <taxon>Paracoccaceae</taxon>
        <taxon>Paralimibaculum</taxon>
    </lineage>
</organism>
<feature type="domain" description="HTH marR-type" evidence="4">
    <location>
        <begin position="1"/>
        <end position="139"/>
    </location>
</feature>
<evidence type="ECO:0000256" key="2">
    <source>
        <dbReference type="ARBA" id="ARBA00023125"/>
    </source>
</evidence>
<dbReference type="EMBL" id="BSYI01000012">
    <property type="protein sequence ID" value="GMG82697.1"/>
    <property type="molecule type" value="Genomic_DNA"/>
</dbReference>
<dbReference type="InterPro" id="IPR023187">
    <property type="entry name" value="Tscrpt_reg_MarR-type_CS"/>
</dbReference>
<proteinExistence type="predicted"/>
<dbReference type="PANTHER" id="PTHR33164">
    <property type="entry name" value="TRANSCRIPTIONAL REGULATOR, MARR FAMILY"/>
    <property type="match status" value="1"/>
</dbReference>
<dbReference type="InterPro" id="IPR039422">
    <property type="entry name" value="MarR/SlyA-like"/>
</dbReference>
<dbReference type="SUPFAM" id="SSF46785">
    <property type="entry name" value="Winged helix' DNA-binding domain"/>
    <property type="match status" value="1"/>
</dbReference>
<evidence type="ECO:0000256" key="1">
    <source>
        <dbReference type="ARBA" id="ARBA00023015"/>
    </source>
</evidence>
<dbReference type="SMART" id="SM00347">
    <property type="entry name" value="HTH_MARR"/>
    <property type="match status" value="1"/>
</dbReference>
<keyword evidence="2" id="KW-0238">DNA-binding</keyword>
<dbReference type="Gene3D" id="1.10.10.10">
    <property type="entry name" value="Winged helix-like DNA-binding domain superfamily/Winged helix DNA-binding domain"/>
    <property type="match status" value="1"/>
</dbReference>
<evidence type="ECO:0000313" key="5">
    <source>
        <dbReference type="EMBL" id="GMG82697.1"/>
    </source>
</evidence>
<dbReference type="InterPro" id="IPR000835">
    <property type="entry name" value="HTH_MarR-typ"/>
</dbReference>
<evidence type="ECO:0000313" key="6">
    <source>
        <dbReference type="Proteomes" id="UP001239909"/>
    </source>
</evidence>
<keyword evidence="3" id="KW-0804">Transcription</keyword>
<gene>
    <name evidence="5" type="ORF">LNKW23_19100</name>
</gene>
<reference evidence="5 6" key="1">
    <citation type="submission" date="2023-04" db="EMBL/GenBank/DDBJ databases">
        <title>Marinoamorphus aggregata gen. nov., sp. Nov., isolate from tissue of brittle star Ophioplocus japonicus.</title>
        <authorList>
            <person name="Kawano K."/>
            <person name="Sawayama S."/>
            <person name="Nakagawa S."/>
        </authorList>
    </citation>
    <scope>NUCLEOTIDE SEQUENCE [LARGE SCALE GENOMIC DNA]</scope>
    <source>
        <strain evidence="5 6">NKW23</strain>
    </source>
</reference>
<dbReference type="PROSITE" id="PS01117">
    <property type="entry name" value="HTH_MARR_1"/>
    <property type="match status" value="1"/>
</dbReference>
<keyword evidence="1" id="KW-0805">Transcription regulation</keyword>